<dbReference type="AlphaFoldDB" id="A0A9P7SXR3"/>
<comment type="caution">
    <text evidence="1">The sequence shown here is derived from an EMBL/GenBank/DDBJ whole genome shotgun (WGS) entry which is preliminary data.</text>
</comment>
<gene>
    <name evidence="1" type="ORF">E4U43_003376</name>
</gene>
<keyword evidence="2" id="KW-1185">Reference proteome</keyword>
<proteinExistence type="predicted"/>
<name>A0A9P7SXR3_9HYPO</name>
<dbReference type="Proteomes" id="UP000748025">
    <property type="component" value="Unassembled WGS sequence"/>
</dbReference>
<sequence length="107" mass="11668">MVQGLIAKSQQVDEILLVCSILGEADTEMSANSPDSAVLASNERTKLRTWRDLLRWWPLVAAGWTWAYGESGPRAAGCGVETETETETEWDMGIEVGRSGLLITNVA</sequence>
<evidence type="ECO:0000313" key="1">
    <source>
        <dbReference type="EMBL" id="KAG5993873.1"/>
    </source>
</evidence>
<evidence type="ECO:0000313" key="2">
    <source>
        <dbReference type="Proteomes" id="UP000748025"/>
    </source>
</evidence>
<protein>
    <submittedName>
        <fullName evidence="1">Uncharacterized protein</fullName>
    </submittedName>
</protein>
<reference evidence="1" key="1">
    <citation type="journal article" date="2020" name="bioRxiv">
        <title>Whole genome comparisons of ergot fungi reveals the divergence and evolution of species within the genus Claviceps are the result of varying mechanisms driving genome evolution and host range expansion.</title>
        <authorList>
            <person name="Wyka S.A."/>
            <person name="Mondo S.J."/>
            <person name="Liu M."/>
            <person name="Dettman J."/>
            <person name="Nalam V."/>
            <person name="Broders K.D."/>
        </authorList>
    </citation>
    <scope>NUCLEOTIDE SEQUENCE</scope>
    <source>
        <strain evidence="1">CCC 602</strain>
    </source>
</reference>
<accession>A0A9P7SXR3</accession>
<dbReference type="EMBL" id="SRPW01002305">
    <property type="protein sequence ID" value="KAG5993873.1"/>
    <property type="molecule type" value="Genomic_DNA"/>
</dbReference>
<organism evidence="1 2">
    <name type="scientific">Claviceps pusilla</name>
    <dbReference type="NCBI Taxonomy" id="123648"/>
    <lineage>
        <taxon>Eukaryota</taxon>
        <taxon>Fungi</taxon>
        <taxon>Dikarya</taxon>
        <taxon>Ascomycota</taxon>
        <taxon>Pezizomycotina</taxon>
        <taxon>Sordariomycetes</taxon>
        <taxon>Hypocreomycetidae</taxon>
        <taxon>Hypocreales</taxon>
        <taxon>Clavicipitaceae</taxon>
        <taxon>Claviceps</taxon>
    </lineage>
</organism>